<evidence type="ECO:0000313" key="10">
    <source>
        <dbReference type="EMBL" id="APJ05110.1"/>
    </source>
</evidence>
<keyword evidence="1 6" id="KW-0479">Metal-binding</keyword>
<dbReference type="GO" id="GO:0009376">
    <property type="term" value="C:HslUV protease complex"/>
    <property type="evidence" value="ECO:0007669"/>
    <property type="project" value="TreeGrafter"/>
</dbReference>
<dbReference type="NCBIfam" id="TIGR00382">
    <property type="entry name" value="clpX"/>
    <property type="match status" value="1"/>
</dbReference>
<feature type="binding site" evidence="6">
    <location>
        <begin position="125"/>
        <end position="132"/>
    </location>
    <ligand>
        <name>ATP</name>
        <dbReference type="ChEBI" id="CHEBI:30616"/>
    </ligand>
</feature>
<proteinExistence type="inferred from homology"/>
<dbReference type="InterPro" id="IPR038366">
    <property type="entry name" value="Znf_CppX_C4_sf"/>
</dbReference>
<dbReference type="CDD" id="cd19497">
    <property type="entry name" value="RecA-like_ClpX"/>
    <property type="match status" value="1"/>
</dbReference>
<feature type="region of interest" description="Disordered" evidence="8">
    <location>
        <begin position="422"/>
        <end position="453"/>
    </location>
</feature>
<evidence type="ECO:0000256" key="4">
    <source>
        <dbReference type="ARBA" id="ARBA00022840"/>
    </source>
</evidence>
<dbReference type="InterPro" id="IPR019489">
    <property type="entry name" value="Clp_ATPase_C"/>
</dbReference>
<feature type="compositionally biased region" description="Low complexity" evidence="8">
    <location>
        <begin position="431"/>
        <end position="453"/>
    </location>
</feature>
<dbReference type="OrthoDB" id="5288250at2"/>
<dbReference type="Gene3D" id="6.20.220.10">
    <property type="entry name" value="ClpX chaperone, C4-type zinc finger domain"/>
    <property type="match status" value="1"/>
</dbReference>
<dbReference type="Gene3D" id="1.10.8.60">
    <property type="match status" value="1"/>
</dbReference>
<dbReference type="InterPro" id="IPR027417">
    <property type="entry name" value="P-loop_NTPase"/>
</dbReference>
<dbReference type="GO" id="GO:0051082">
    <property type="term" value="F:unfolded protein binding"/>
    <property type="evidence" value="ECO:0007669"/>
    <property type="project" value="UniProtKB-UniRule"/>
</dbReference>
<keyword evidence="5 6" id="KW-0143">Chaperone</keyword>
<dbReference type="InterPro" id="IPR003593">
    <property type="entry name" value="AAA+_ATPase"/>
</dbReference>
<keyword evidence="10" id="KW-0378">Hydrolase</keyword>
<dbReference type="InterPro" id="IPR059188">
    <property type="entry name" value="Znf_CLPX-like"/>
</dbReference>
<feature type="binding site" evidence="6 7">
    <location>
        <position position="18"/>
    </location>
    <ligand>
        <name>Zn(2+)</name>
        <dbReference type="ChEBI" id="CHEBI:29105"/>
    </ligand>
</feature>
<dbReference type="PROSITE" id="PS51902">
    <property type="entry name" value="CLPX_ZB"/>
    <property type="match status" value="1"/>
</dbReference>
<feature type="binding site" evidence="6 7">
    <location>
        <position position="43"/>
    </location>
    <ligand>
        <name>Zn(2+)</name>
        <dbReference type="ChEBI" id="CHEBI:29105"/>
    </ligand>
</feature>
<dbReference type="GO" id="GO:0008233">
    <property type="term" value="F:peptidase activity"/>
    <property type="evidence" value="ECO:0007669"/>
    <property type="project" value="UniProtKB-KW"/>
</dbReference>
<gene>
    <name evidence="6" type="primary">clpX</name>
    <name evidence="10" type="ORF">AXG55_06530</name>
</gene>
<dbReference type="GO" id="GO:0140662">
    <property type="term" value="F:ATP-dependent protein folding chaperone"/>
    <property type="evidence" value="ECO:0007669"/>
    <property type="project" value="InterPro"/>
</dbReference>
<dbReference type="InterPro" id="IPR010603">
    <property type="entry name" value="Znf_CppX_C4"/>
</dbReference>
<evidence type="ECO:0000256" key="3">
    <source>
        <dbReference type="ARBA" id="ARBA00022833"/>
    </source>
</evidence>
<evidence type="ECO:0000256" key="7">
    <source>
        <dbReference type="PROSITE-ProRule" id="PRU01250"/>
    </source>
</evidence>
<evidence type="ECO:0000256" key="1">
    <source>
        <dbReference type="ARBA" id="ARBA00022723"/>
    </source>
</evidence>
<dbReference type="NCBIfam" id="NF003745">
    <property type="entry name" value="PRK05342.1"/>
    <property type="match status" value="1"/>
</dbReference>
<dbReference type="Pfam" id="PF06689">
    <property type="entry name" value="zf-C4_ClpX"/>
    <property type="match status" value="1"/>
</dbReference>
<dbReference type="GO" id="GO:0051301">
    <property type="term" value="P:cell division"/>
    <property type="evidence" value="ECO:0007669"/>
    <property type="project" value="TreeGrafter"/>
</dbReference>
<feature type="binding site" evidence="6 7">
    <location>
        <position position="40"/>
    </location>
    <ligand>
        <name>Zn(2+)</name>
        <dbReference type="ChEBI" id="CHEBI:29105"/>
    </ligand>
</feature>
<name>A0A1L4D4K6_9BACT</name>
<evidence type="ECO:0000256" key="6">
    <source>
        <dbReference type="HAMAP-Rule" id="MF_00175"/>
    </source>
</evidence>
<dbReference type="GO" id="GO:0046983">
    <property type="term" value="F:protein dimerization activity"/>
    <property type="evidence" value="ECO:0007669"/>
    <property type="project" value="UniProtKB-UniRule"/>
</dbReference>
<dbReference type="Pfam" id="PF10431">
    <property type="entry name" value="ClpB_D2-small"/>
    <property type="match status" value="1"/>
</dbReference>
<organism evidence="10 11">
    <name type="scientific">Silvanigrella aquatica</name>
    <dbReference type="NCBI Taxonomy" id="1915309"/>
    <lineage>
        <taxon>Bacteria</taxon>
        <taxon>Pseudomonadati</taxon>
        <taxon>Bdellovibrionota</taxon>
        <taxon>Oligoflexia</taxon>
        <taxon>Silvanigrellales</taxon>
        <taxon>Silvanigrellaceae</taxon>
        <taxon>Silvanigrella</taxon>
    </lineage>
</organism>
<dbReference type="FunFam" id="3.40.50.300:FF:000005">
    <property type="entry name" value="ATP-dependent Clp protease ATP-binding subunit ClpX"/>
    <property type="match status" value="1"/>
</dbReference>
<dbReference type="InterPro" id="IPR046425">
    <property type="entry name" value="ClpX_bact"/>
</dbReference>
<dbReference type="Pfam" id="PF07724">
    <property type="entry name" value="AAA_2"/>
    <property type="match status" value="1"/>
</dbReference>
<protein>
    <recommendedName>
        <fullName evidence="6">ATP-dependent Clp protease ATP-binding subunit ClpX</fullName>
    </recommendedName>
</protein>
<comment type="similarity">
    <text evidence="6 7">Belongs to the ClpX chaperone family.</text>
</comment>
<evidence type="ECO:0000256" key="5">
    <source>
        <dbReference type="ARBA" id="ARBA00023186"/>
    </source>
</evidence>
<sequence>MKFSSGRGGSGSSHGLHCSFCGKSQREVKKLIAGPNVYICDECIELCNEIIAEEMEKDDANQIAEGVPSPNEIKKVLDEYVIGQERAKKVLSVAVHNHYKRIEHGSNANKEDVELAKSNILLIGPTGSGKTLLAQSMARILQVPFTIADATNLTEAGYVGEDVENIILNLLQAAEFDVEQAQKGIAYVDEIDKIARKGENTSITRDVSGEGVQQALLKLLEGTVANVPPRGGRKHPQQEFLQVDTTNILFICGGAFAGLEEIIRNRMEQTAMGFGADIKNKSKMSVTDLFAKVRVEDLLKFGMIPEFMGRLPVIVTLAELDESALVQVLTQPKNSIIKQFQKLFSYERVALEFTPEALTAVSQEAIKRKTGARGLRAILEDVMLETMFDIPGQRNVKQIIVTPECIREGKMPDRVLLTDEEVQQRQEQRARAQSTVSNTASTTAAKAKSSAKK</sequence>
<keyword evidence="10" id="KW-0645">Protease</keyword>
<keyword evidence="4 6" id="KW-0067">ATP-binding</keyword>
<dbReference type="AlphaFoldDB" id="A0A1L4D4K6"/>
<keyword evidence="2 6" id="KW-0547">Nucleotide-binding</keyword>
<evidence type="ECO:0000256" key="8">
    <source>
        <dbReference type="SAM" id="MobiDB-lite"/>
    </source>
</evidence>
<dbReference type="InterPro" id="IPR050052">
    <property type="entry name" value="ATP-dep_Clp_protease_ClpX"/>
</dbReference>
<dbReference type="HAMAP" id="MF_00175">
    <property type="entry name" value="ClpX"/>
    <property type="match status" value="1"/>
</dbReference>
<dbReference type="SMART" id="SM00994">
    <property type="entry name" value="zf-C4_ClpX"/>
    <property type="match status" value="1"/>
</dbReference>
<comment type="subunit">
    <text evidence="6">Component of the ClpX-ClpP complex. Forms a hexameric ring that, in the presence of ATP, binds to fourteen ClpP subunits assembled into a disk-like structure with a central cavity, resembling the structure of eukaryotic proteasomes.</text>
</comment>
<evidence type="ECO:0000256" key="2">
    <source>
        <dbReference type="ARBA" id="ARBA00022741"/>
    </source>
</evidence>
<accession>A0A1L4D4K6</accession>
<dbReference type="InterPro" id="IPR004487">
    <property type="entry name" value="Clp_protease_ATP-bd_su_ClpX"/>
</dbReference>
<keyword evidence="11" id="KW-1185">Reference proteome</keyword>
<dbReference type="GO" id="GO:0051603">
    <property type="term" value="P:proteolysis involved in protein catabolic process"/>
    <property type="evidence" value="ECO:0007669"/>
    <property type="project" value="TreeGrafter"/>
</dbReference>
<dbReference type="GO" id="GO:0008270">
    <property type="term" value="F:zinc ion binding"/>
    <property type="evidence" value="ECO:0007669"/>
    <property type="project" value="UniProtKB-UniRule"/>
</dbReference>
<feature type="domain" description="ClpX-type ZB" evidence="9">
    <location>
        <begin position="5"/>
        <end position="59"/>
    </location>
</feature>
<dbReference type="Proteomes" id="UP000184731">
    <property type="component" value="Chromosome"/>
</dbReference>
<dbReference type="SMART" id="SM00382">
    <property type="entry name" value="AAA"/>
    <property type="match status" value="1"/>
</dbReference>
<evidence type="ECO:0000259" key="9">
    <source>
        <dbReference type="PROSITE" id="PS51902"/>
    </source>
</evidence>
<dbReference type="FunFam" id="1.10.8.60:FF:000002">
    <property type="entry name" value="ATP-dependent Clp protease ATP-binding subunit ClpX"/>
    <property type="match status" value="1"/>
</dbReference>
<evidence type="ECO:0000313" key="11">
    <source>
        <dbReference type="Proteomes" id="UP000184731"/>
    </source>
</evidence>
<dbReference type="KEGG" id="saqi:AXG55_06530"/>
<dbReference type="InterPro" id="IPR003959">
    <property type="entry name" value="ATPase_AAA_core"/>
</dbReference>
<comment type="function">
    <text evidence="6">ATP-dependent specificity component of the Clp protease. It directs the protease to specific substrates. Can perform chaperone functions in the absence of ClpP.</text>
</comment>
<dbReference type="PANTHER" id="PTHR48102:SF7">
    <property type="entry name" value="ATP-DEPENDENT CLP PROTEASE ATP-BINDING SUBUNIT CLPX-LIKE, MITOCHONDRIAL"/>
    <property type="match status" value="1"/>
</dbReference>
<dbReference type="SUPFAM" id="SSF52540">
    <property type="entry name" value="P-loop containing nucleoside triphosphate hydrolases"/>
    <property type="match status" value="1"/>
</dbReference>
<dbReference type="GO" id="GO:0005524">
    <property type="term" value="F:ATP binding"/>
    <property type="evidence" value="ECO:0007669"/>
    <property type="project" value="UniProtKB-UniRule"/>
</dbReference>
<reference evidence="10 11" key="1">
    <citation type="submission" date="2016-10" db="EMBL/GenBank/DDBJ databases">
        <title>Silvanigrella aquatica sp. nov., isolated from a freshwater lake located in the Black Forest, Germany, description of Silvanigrellaceae fam. nov., Silvanigrellales ord. nov., reclassification of the order Bdellovibrionales in the class Oligoflexia, reclassification of the families Bacteriovoracaceae and Halobacteriovoraceae in the new order Bacteriovoracales ord. nov., and reclassification of the family Pseudobacteriovoracaceae in the order Oligoflexiales.</title>
        <authorList>
            <person name="Hahn M.W."/>
            <person name="Schmidt J."/>
            <person name="Koll U."/>
            <person name="Rohde M."/>
            <person name="Verbag S."/>
            <person name="Pitt A."/>
            <person name="Nakai R."/>
            <person name="Naganuma T."/>
            <person name="Lang E."/>
        </authorList>
    </citation>
    <scope>NUCLEOTIDE SEQUENCE [LARGE SCALE GENOMIC DNA]</scope>
    <source>
        <strain evidence="10 11">MWH-Nonnen-W8red</strain>
    </source>
</reference>
<dbReference type="GO" id="GO:0016887">
    <property type="term" value="F:ATP hydrolysis activity"/>
    <property type="evidence" value="ECO:0007669"/>
    <property type="project" value="InterPro"/>
</dbReference>
<keyword evidence="3 6" id="KW-0862">Zinc</keyword>
<dbReference type="PANTHER" id="PTHR48102">
    <property type="entry name" value="ATP-DEPENDENT CLP PROTEASE ATP-BINDING SUBUNIT CLPX-LIKE, MITOCHONDRIAL-RELATED"/>
    <property type="match status" value="1"/>
</dbReference>
<dbReference type="Gene3D" id="3.40.50.300">
    <property type="entry name" value="P-loop containing nucleotide triphosphate hydrolases"/>
    <property type="match status" value="1"/>
</dbReference>
<dbReference type="SUPFAM" id="SSF57716">
    <property type="entry name" value="Glucocorticoid receptor-like (DNA-binding domain)"/>
    <property type="match status" value="1"/>
</dbReference>
<dbReference type="STRING" id="1915309.AXG55_06530"/>
<dbReference type="EMBL" id="CP017834">
    <property type="protein sequence ID" value="APJ05110.1"/>
    <property type="molecule type" value="Genomic_DNA"/>
</dbReference>
<feature type="binding site" evidence="6 7">
    <location>
        <position position="21"/>
    </location>
    <ligand>
        <name>Zn(2+)</name>
        <dbReference type="ChEBI" id="CHEBI:29105"/>
    </ligand>
</feature>
<dbReference type="SMART" id="SM01086">
    <property type="entry name" value="ClpB_D2-small"/>
    <property type="match status" value="1"/>
</dbReference>